<accession>A0ABY2H7A1</accession>
<evidence type="ECO:0000313" key="3">
    <source>
        <dbReference type="Proteomes" id="UP001642720"/>
    </source>
</evidence>
<protein>
    <recommendedName>
        <fullName evidence="4">SSCRP protein</fullName>
    </recommendedName>
</protein>
<comment type="caution">
    <text evidence="2">The sequence shown here is derived from an EMBL/GenBank/DDBJ whole genome shotgun (WGS) entry which is preliminary data.</text>
</comment>
<keyword evidence="3" id="KW-1185">Reference proteome</keyword>
<dbReference type="GeneID" id="300576688"/>
<evidence type="ECO:0000256" key="1">
    <source>
        <dbReference type="SAM" id="MobiDB-lite"/>
    </source>
</evidence>
<organism evidence="2 3">
    <name type="scientific">Trichoderma ghanense</name>
    <dbReference type="NCBI Taxonomy" id="65468"/>
    <lineage>
        <taxon>Eukaryota</taxon>
        <taxon>Fungi</taxon>
        <taxon>Dikarya</taxon>
        <taxon>Ascomycota</taxon>
        <taxon>Pezizomycotina</taxon>
        <taxon>Sordariomycetes</taxon>
        <taxon>Hypocreomycetidae</taxon>
        <taxon>Hypocreales</taxon>
        <taxon>Hypocreaceae</taxon>
        <taxon>Trichoderma</taxon>
    </lineage>
</organism>
<sequence length="125" mass="13366">PCSPPTAHDPPYLTICLTRASRGLVPAPSRQTLCVRAPGLCDDADCRASSIRAGELANICDDLLLRGRQGIQLGVGPVVPPDMADGTSLCCLDDASISSGRTKARRRMPKATRTEDDMPTDYPMR</sequence>
<dbReference type="RefSeq" id="XP_073559034.1">
    <property type="nucleotide sequence ID" value="XM_073702238.1"/>
</dbReference>
<dbReference type="Proteomes" id="UP001642720">
    <property type="component" value="Unassembled WGS sequence"/>
</dbReference>
<feature type="non-terminal residue" evidence="2">
    <location>
        <position position="1"/>
    </location>
</feature>
<reference evidence="2 3" key="1">
    <citation type="submission" date="2018-01" db="EMBL/GenBank/DDBJ databases">
        <title>Genome characterization of the sugarcane-associated fungus Trichoderma ghanense CCMA-1212 and their application in lignocelulose bioconversion.</title>
        <authorList>
            <person name="Steindorff A.S."/>
            <person name="Mendes T.D."/>
            <person name="Vilela E.S.D."/>
            <person name="Rodrigues D.S."/>
            <person name="Formighieri E.F."/>
            <person name="Melo I.S."/>
            <person name="Favaro L.C.L."/>
        </authorList>
    </citation>
    <scope>NUCLEOTIDE SEQUENCE [LARGE SCALE GENOMIC DNA]</scope>
    <source>
        <strain evidence="2 3">CCMA-1212</strain>
    </source>
</reference>
<proteinExistence type="predicted"/>
<dbReference type="EMBL" id="PPTA01000006">
    <property type="protein sequence ID" value="TFB02833.1"/>
    <property type="molecule type" value="Genomic_DNA"/>
</dbReference>
<gene>
    <name evidence="2" type="ORF">CCMA1212_004956</name>
</gene>
<name>A0ABY2H7A1_9HYPO</name>
<evidence type="ECO:0008006" key="4">
    <source>
        <dbReference type="Google" id="ProtNLM"/>
    </source>
</evidence>
<feature type="region of interest" description="Disordered" evidence="1">
    <location>
        <begin position="100"/>
        <end position="125"/>
    </location>
</feature>
<evidence type="ECO:0000313" key="2">
    <source>
        <dbReference type="EMBL" id="TFB02833.1"/>
    </source>
</evidence>